<keyword evidence="2" id="KW-0238">DNA-binding</keyword>
<dbReference type="InterPro" id="IPR018060">
    <property type="entry name" value="HTH_AraC"/>
</dbReference>
<evidence type="ECO:0000256" key="2">
    <source>
        <dbReference type="ARBA" id="ARBA00023125"/>
    </source>
</evidence>
<dbReference type="AlphaFoldDB" id="A0A934UT52"/>
<feature type="domain" description="HTH araC/xylS-type" evidence="4">
    <location>
        <begin position="1"/>
        <end position="64"/>
    </location>
</feature>
<dbReference type="PROSITE" id="PS01124">
    <property type="entry name" value="HTH_ARAC_FAMILY_2"/>
    <property type="match status" value="1"/>
</dbReference>
<protein>
    <submittedName>
        <fullName evidence="5">Helix-turn-helix domain-containing protein</fullName>
    </submittedName>
</protein>
<keyword evidence="6" id="KW-1185">Reference proteome</keyword>
<dbReference type="PANTHER" id="PTHR46796:SF15">
    <property type="entry name" value="BLL1074 PROTEIN"/>
    <property type="match status" value="1"/>
</dbReference>
<dbReference type="InterPro" id="IPR050204">
    <property type="entry name" value="AraC_XylS_family_regulators"/>
</dbReference>
<gene>
    <name evidence="5" type="ORF">JD276_03035</name>
</gene>
<name>A0A934UT52_9MICO</name>
<keyword evidence="3" id="KW-0804">Transcription</keyword>
<dbReference type="Proteomes" id="UP000608530">
    <property type="component" value="Unassembled WGS sequence"/>
</dbReference>
<sequence>MLQAFGYGYAALRRVLRAERARRLILAGSSPATAAQLAGYADQPHLTREFRRMIGASPAQLAAGGSPLEGAGSGA</sequence>
<keyword evidence="1" id="KW-0805">Transcription regulation</keyword>
<evidence type="ECO:0000256" key="3">
    <source>
        <dbReference type="ARBA" id="ARBA00023163"/>
    </source>
</evidence>
<dbReference type="SMART" id="SM00342">
    <property type="entry name" value="HTH_ARAC"/>
    <property type="match status" value="1"/>
</dbReference>
<dbReference type="SUPFAM" id="SSF46689">
    <property type="entry name" value="Homeodomain-like"/>
    <property type="match status" value="1"/>
</dbReference>
<evidence type="ECO:0000313" key="5">
    <source>
        <dbReference type="EMBL" id="MBK0418009.1"/>
    </source>
</evidence>
<evidence type="ECO:0000313" key="6">
    <source>
        <dbReference type="Proteomes" id="UP000608530"/>
    </source>
</evidence>
<dbReference type="InterPro" id="IPR009057">
    <property type="entry name" value="Homeodomain-like_sf"/>
</dbReference>
<accession>A0A934UT52</accession>
<dbReference type="PANTHER" id="PTHR46796">
    <property type="entry name" value="HTH-TYPE TRANSCRIPTIONAL ACTIVATOR RHAS-RELATED"/>
    <property type="match status" value="1"/>
</dbReference>
<proteinExistence type="predicted"/>
<dbReference type="GO" id="GO:0003700">
    <property type="term" value="F:DNA-binding transcription factor activity"/>
    <property type="evidence" value="ECO:0007669"/>
    <property type="project" value="InterPro"/>
</dbReference>
<reference evidence="5" key="1">
    <citation type="submission" date="2020-12" db="EMBL/GenBank/DDBJ databases">
        <title>Leucobacter sp. CAS1, isolated from Chromium sludge.</title>
        <authorList>
            <person name="Xu Z."/>
        </authorList>
    </citation>
    <scope>NUCLEOTIDE SEQUENCE</scope>
    <source>
        <strain evidence="5">CSA1</strain>
    </source>
</reference>
<dbReference type="EMBL" id="JAEHOH010000003">
    <property type="protein sequence ID" value="MBK0418009.1"/>
    <property type="molecule type" value="Genomic_DNA"/>
</dbReference>
<dbReference type="GO" id="GO:0043565">
    <property type="term" value="F:sequence-specific DNA binding"/>
    <property type="evidence" value="ECO:0007669"/>
    <property type="project" value="InterPro"/>
</dbReference>
<organism evidence="5 6">
    <name type="scientific">Leucobacter chromiisoli</name>
    <dbReference type="NCBI Taxonomy" id="2796471"/>
    <lineage>
        <taxon>Bacteria</taxon>
        <taxon>Bacillati</taxon>
        <taxon>Actinomycetota</taxon>
        <taxon>Actinomycetes</taxon>
        <taxon>Micrococcales</taxon>
        <taxon>Microbacteriaceae</taxon>
        <taxon>Leucobacter</taxon>
    </lineage>
</organism>
<evidence type="ECO:0000259" key="4">
    <source>
        <dbReference type="PROSITE" id="PS01124"/>
    </source>
</evidence>
<comment type="caution">
    <text evidence="5">The sequence shown here is derived from an EMBL/GenBank/DDBJ whole genome shotgun (WGS) entry which is preliminary data.</text>
</comment>
<dbReference type="Gene3D" id="1.10.10.60">
    <property type="entry name" value="Homeodomain-like"/>
    <property type="match status" value="1"/>
</dbReference>
<evidence type="ECO:0000256" key="1">
    <source>
        <dbReference type="ARBA" id="ARBA00023015"/>
    </source>
</evidence>
<dbReference type="Pfam" id="PF12833">
    <property type="entry name" value="HTH_18"/>
    <property type="match status" value="1"/>
</dbReference>